<protein>
    <recommendedName>
        <fullName evidence="3">RRM domain-containing protein</fullName>
    </recommendedName>
</protein>
<dbReference type="Gene3D" id="3.30.70.330">
    <property type="match status" value="1"/>
</dbReference>
<proteinExistence type="predicted"/>
<dbReference type="InterPro" id="IPR035979">
    <property type="entry name" value="RBD_domain_sf"/>
</dbReference>
<evidence type="ECO:0000313" key="1">
    <source>
        <dbReference type="EMBL" id="GFH10734.1"/>
    </source>
</evidence>
<dbReference type="GO" id="GO:0003676">
    <property type="term" value="F:nucleic acid binding"/>
    <property type="evidence" value="ECO:0007669"/>
    <property type="project" value="InterPro"/>
</dbReference>
<dbReference type="SUPFAM" id="SSF54928">
    <property type="entry name" value="RNA-binding domain, RBD"/>
    <property type="match status" value="1"/>
</dbReference>
<reference evidence="1 2" key="1">
    <citation type="submission" date="2020-02" db="EMBL/GenBank/DDBJ databases">
        <title>Draft genome sequence of Haematococcus lacustris strain NIES-144.</title>
        <authorList>
            <person name="Morimoto D."/>
            <person name="Nakagawa S."/>
            <person name="Yoshida T."/>
            <person name="Sawayama S."/>
        </authorList>
    </citation>
    <scope>NUCLEOTIDE SEQUENCE [LARGE SCALE GENOMIC DNA]</scope>
    <source>
        <strain evidence="1 2">NIES-144</strain>
    </source>
</reference>
<sequence length="98" mass="10212">MLEQSGDLAVRVALGEAAVIAATKAALAEEVHLACLPTSNLLAVLVGSEEEVRALFSRSGPLSRVVLPPSHTLALVEFCEPQDARAAFKGGKANPTVY</sequence>
<comment type="caution">
    <text evidence="1">The sequence shown here is derived from an EMBL/GenBank/DDBJ whole genome shotgun (WGS) entry which is preliminary data.</text>
</comment>
<evidence type="ECO:0000313" key="2">
    <source>
        <dbReference type="Proteomes" id="UP000485058"/>
    </source>
</evidence>
<evidence type="ECO:0008006" key="3">
    <source>
        <dbReference type="Google" id="ProtNLM"/>
    </source>
</evidence>
<accession>A0A699YV97</accession>
<gene>
    <name evidence="1" type="ORF">HaLaN_06100</name>
</gene>
<organism evidence="1 2">
    <name type="scientific">Haematococcus lacustris</name>
    <name type="common">Green alga</name>
    <name type="synonym">Haematococcus pluvialis</name>
    <dbReference type="NCBI Taxonomy" id="44745"/>
    <lineage>
        <taxon>Eukaryota</taxon>
        <taxon>Viridiplantae</taxon>
        <taxon>Chlorophyta</taxon>
        <taxon>core chlorophytes</taxon>
        <taxon>Chlorophyceae</taxon>
        <taxon>CS clade</taxon>
        <taxon>Chlamydomonadales</taxon>
        <taxon>Haematococcaceae</taxon>
        <taxon>Haematococcus</taxon>
    </lineage>
</organism>
<dbReference type="AlphaFoldDB" id="A0A699YV97"/>
<name>A0A699YV97_HAELA</name>
<dbReference type="Proteomes" id="UP000485058">
    <property type="component" value="Unassembled WGS sequence"/>
</dbReference>
<dbReference type="EMBL" id="BLLF01000341">
    <property type="protein sequence ID" value="GFH10734.1"/>
    <property type="molecule type" value="Genomic_DNA"/>
</dbReference>
<dbReference type="InterPro" id="IPR012677">
    <property type="entry name" value="Nucleotide-bd_a/b_plait_sf"/>
</dbReference>
<keyword evidence="2" id="KW-1185">Reference proteome</keyword>